<feature type="active site" evidence="5 6">
    <location>
        <position position="204"/>
    </location>
</feature>
<feature type="domain" description="Calpain catalytic" evidence="8">
    <location>
        <begin position="175"/>
        <end position="465"/>
    </location>
</feature>
<evidence type="ECO:0000256" key="7">
    <source>
        <dbReference type="SAM" id="MobiDB-lite"/>
    </source>
</evidence>
<feature type="compositionally biased region" description="Basic and acidic residues" evidence="7">
    <location>
        <begin position="1016"/>
        <end position="1034"/>
    </location>
</feature>
<dbReference type="PROSITE" id="PS50203">
    <property type="entry name" value="CALPAIN_CAT"/>
    <property type="match status" value="1"/>
</dbReference>
<evidence type="ECO:0000256" key="3">
    <source>
        <dbReference type="ARBA" id="ARBA00022801"/>
    </source>
</evidence>
<feature type="region of interest" description="Disordered" evidence="7">
    <location>
        <begin position="610"/>
        <end position="635"/>
    </location>
</feature>
<feature type="compositionally biased region" description="Pro residues" evidence="7">
    <location>
        <begin position="1"/>
        <end position="30"/>
    </location>
</feature>
<evidence type="ECO:0000256" key="2">
    <source>
        <dbReference type="ARBA" id="ARBA00022670"/>
    </source>
</evidence>
<gene>
    <name evidence="9" type="ORF">DNG_02358</name>
</gene>
<protein>
    <submittedName>
        <fullName evidence="9">Related to micromolar calcium activated neutral protease 1 (Capn1)</fullName>
    </submittedName>
</protein>
<dbReference type="InterPro" id="IPR038765">
    <property type="entry name" value="Papain-like_cys_pep_sf"/>
</dbReference>
<keyword evidence="10" id="KW-1185">Reference proteome</keyword>
<comment type="similarity">
    <text evidence="1">Belongs to the peptidase C2 family.</text>
</comment>
<keyword evidence="2 6" id="KW-0645">Protease</keyword>
<evidence type="ECO:0000256" key="5">
    <source>
        <dbReference type="PIRSR" id="PIRSR622684-1"/>
    </source>
</evidence>
<reference evidence="9" key="1">
    <citation type="submission" date="2018-03" db="EMBL/GenBank/DDBJ databases">
        <authorList>
            <person name="Guldener U."/>
        </authorList>
    </citation>
    <scope>NUCLEOTIDE SEQUENCE</scope>
</reference>
<dbReference type="CDD" id="cd00044">
    <property type="entry name" value="CysPc"/>
    <property type="match status" value="1"/>
</dbReference>
<feature type="region of interest" description="Disordered" evidence="7">
    <location>
        <begin position="1"/>
        <end position="55"/>
    </location>
</feature>
<feature type="compositionally biased region" description="Basic and acidic residues" evidence="7">
    <location>
        <begin position="745"/>
        <end position="761"/>
    </location>
</feature>
<dbReference type="Pfam" id="PF00648">
    <property type="entry name" value="Peptidase_C2"/>
    <property type="match status" value="1"/>
</dbReference>
<dbReference type="GO" id="GO:0004198">
    <property type="term" value="F:calcium-dependent cysteine-type endopeptidase activity"/>
    <property type="evidence" value="ECO:0007669"/>
    <property type="project" value="InterPro"/>
</dbReference>
<organism evidence="9 10">
    <name type="scientific">Cephalotrichum gorgonifer</name>
    <dbReference type="NCBI Taxonomy" id="2041049"/>
    <lineage>
        <taxon>Eukaryota</taxon>
        <taxon>Fungi</taxon>
        <taxon>Dikarya</taxon>
        <taxon>Ascomycota</taxon>
        <taxon>Pezizomycotina</taxon>
        <taxon>Sordariomycetes</taxon>
        <taxon>Hypocreomycetidae</taxon>
        <taxon>Microascales</taxon>
        <taxon>Microascaceae</taxon>
        <taxon>Cephalotrichum</taxon>
    </lineage>
</organism>
<dbReference type="AlphaFoldDB" id="A0AAE8MTF8"/>
<dbReference type="FunFam" id="3.90.70.10:FF:000072">
    <property type="entry name" value="Cysteine proteinase"/>
    <property type="match status" value="1"/>
</dbReference>
<keyword evidence="4 6" id="KW-0788">Thiol protease</keyword>
<accession>A0AAE8MTF8</accession>
<dbReference type="PANTHER" id="PTHR10183">
    <property type="entry name" value="CALPAIN"/>
    <property type="match status" value="1"/>
</dbReference>
<dbReference type="GO" id="GO:0006508">
    <property type="term" value="P:proteolysis"/>
    <property type="evidence" value="ECO:0007669"/>
    <property type="project" value="UniProtKB-KW"/>
</dbReference>
<evidence type="ECO:0000256" key="1">
    <source>
        <dbReference type="ARBA" id="ARBA00007623"/>
    </source>
</evidence>
<feature type="compositionally biased region" description="Polar residues" evidence="7">
    <location>
        <begin position="867"/>
        <end position="883"/>
    </location>
</feature>
<feature type="compositionally biased region" description="Basic and acidic residues" evidence="7">
    <location>
        <begin position="610"/>
        <end position="626"/>
    </location>
</feature>
<feature type="compositionally biased region" description="Pro residues" evidence="7">
    <location>
        <begin position="903"/>
        <end position="915"/>
    </location>
</feature>
<dbReference type="PANTHER" id="PTHR10183:SF379">
    <property type="entry name" value="CALPAIN-5"/>
    <property type="match status" value="1"/>
</dbReference>
<evidence type="ECO:0000313" key="9">
    <source>
        <dbReference type="EMBL" id="SPN99506.1"/>
    </source>
</evidence>
<feature type="region of interest" description="Disordered" evidence="7">
    <location>
        <begin position="678"/>
        <end position="931"/>
    </location>
</feature>
<name>A0AAE8MTF8_9PEZI</name>
<evidence type="ECO:0000313" key="10">
    <source>
        <dbReference type="Proteomes" id="UP001187682"/>
    </source>
</evidence>
<dbReference type="InterPro" id="IPR022684">
    <property type="entry name" value="Calpain_cysteine_protease"/>
</dbReference>
<dbReference type="InterPro" id="IPR000169">
    <property type="entry name" value="Pept_cys_AS"/>
</dbReference>
<dbReference type="InterPro" id="IPR001300">
    <property type="entry name" value="Peptidase_C2_calpain_cat"/>
</dbReference>
<dbReference type="Gene3D" id="3.90.70.10">
    <property type="entry name" value="Cysteine proteinases"/>
    <property type="match status" value="1"/>
</dbReference>
<dbReference type="PRINTS" id="PR00704">
    <property type="entry name" value="CALPAIN"/>
</dbReference>
<feature type="compositionally biased region" description="Gly residues" evidence="7">
    <location>
        <begin position="681"/>
        <end position="696"/>
    </location>
</feature>
<evidence type="ECO:0000256" key="6">
    <source>
        <dbReference type="PROSITE-ProRule" id="PRU00239"/>
    </source>
</evidence>
<dbReference type="SMART" id="SM00230">
    <property type="entry name" value="CysPc"/>
    <property type="match status" value="1"/>
</dbReference>
<comment type="caution">
    <text evidence="9">The sequence shown here is derived from an EMBL/GenBank/DDBJ whole genome shotgun (WGS) entry which is preliminary data.</text>
</comment>
<feature type="active site" evidence="5 6">
    <location>
        <position position="409"/>
    </location>
</feature>
<dbReference type="PROSITE" id="PS00139">
    <property type="entry name" value="THIOL_PROTEASE_CYS"/>
    <property type="match status" value="1"/>
</dbReference>
<proteinExistence type="inferred from homology"/>
<evidence type="ECO:0000256" key="4">
    <source>
        <dbReference type="ARBA" id="ARBA00022807"/>
    </source>
</evidence>
<keyword evidence="3 6" id="KW-0378">Hydrolase</keyword>
<feature type="compositionally biased region" description="Basic and acidic residues" evidence="7">
    <location>
        <begin position="999"/>
        <end position="1008"/>
    </location>
</feature>
<evidence type="ECO:0000259" key="8">
    <source>
        <dbReference type="PROSITE" id="PS50203"/>
    </source>
</evidence>
<dbReference type="Proteomes" id="UP001187682">
    <property type="component" value="Unassembled WGS sequence"/>
</dbReference>
<feature type="active site" evidence="5 6">
    <location>
        <position position="389"/>
    </location>
</feature>
<feature type="region of interest" description="Disordered" evidence="7">
    <location>
        <begin position="962"/>
        <end position="1053"/>
    </location>
</feature>
<sequence>MPSPPGPLPPGPRPGPRPGPPRPVPRPISPGPRIRNRSLSPPPPAKEPVRDPRPPQEIIDEFWKDFSAEKPSKATTVIPQNEYAEKAAKNCSRAPERTTQSSYAEAAAICRTKVKKIADECRAINRKYRDPHFDLESDLKLDLRDCLESLSNRRPGRRDEDEPLEPPPLKPMGVKRVADIFDEPRFFIDGPSTNDVRQGKGGDCWLLAALCTLSNKEGLIDRICVARDEQVGVYGFVFHRDGEWFSEIIDDKLYLKRPDYDESFIERMIWEDRDRVDSEEAYRRIYQSGSGALYFSQCADPNETWLPLLEKCYAKAHGDYSAIDGGFTGEGIEDLTGGVTTEIYTSDILDREAFWRDELMQVNREFLFGCSTGIWGRGREEQKGILALHAYSVMRAVEADGCRLVLLKNPWGKGEWKGPWSDGSKEWTPEWIKRLDHKFGDDGAFWISYADLLRKYQSFDRTRLFGDDWRVASIWTTLAIPWKHDYHDTHFAFTLAADGEVVIVLSQLDDRYFRGLEGQYTFSLAFRLHRSGQEDYIVRTPPGYRMKRSVNVEVKLEAGDYTVMVKVDAAREDKLLPVQDVIRENAKERREKLLRIGLAYDLAHSKGRYVETPEEKAAREAREERAKNKKRREARKSIMKRKFLMRYINMKKEEKFQKDEVRAREVKRVVHRWEDRRRGRAGGWPGSGPVGGPGRGPGREQYPPGYRGGPPPHPYSGAPDRRSQWVPPDRPQFAQASRPFPAQNGDRRGPEAAAYSRDHGGRHPPRLGNRSSPPSAEVPMASEEKHQDSDPPPAEIEDASEVGGERQEPRHRGTSGRDDGDPKPDHPSADRQPSRQLRRGSEMESFMTAQADAPPVVQEPEDYPGSDSESTVSDSLTISTISDVSEREIDLEVESQDELRGPPGGPMLPPLPPQNNKPGSSFRGRSPEGNPWNAVVVVGLRIYHKIPEGATDKEEVVKLRVVRPIPLSDDEDDSSGDEAGKGGEEKQKRPRRLVSEMSKGLDVDDSAKDATLAGTENERKLSIDPKQAKHPKDNKGRRRSRMVLPMRGAGGRE</sequence>
<feature type="compositionally biased region" description="Basic and acidic residues" evidence="7">
    <location>
        <begin position="803"/>
        <end position="833"/>
    </location>
</feature>
<dbReference type="SUPFAM" id="SSF54001">
    <property type="entry name" value="Cysteine proteinases"/>
    <property type="match status" value="1"/>
</dbReference>
<dbReference type="EMBL" id="ONZQ02000003">
    <property type="protein sequence ID" value="SPN99506.1"/>
    <property type="molecule type" value="Genomic_DNA"/>
</dbReference>
<feature type="compositionally biased region" description="Basic and acidic residues" evidence="7">
    <location>
        <begin position="978"/>
        <end position="987"/>
    </location>
</feature>